<comment type="caution">
    <text evidence="1">The sequence shown here is derived from an EMBL/GenBank/DDBJ whole genome shotgun (WGS) entry which is preliminary data.</text>
</comment>
<name>A0A8S3R0C0_MYTED</name>
<evidence type="ECO:0000313" key="1">
    <source>
        <dbReference type="EMBL" id="CAG2202852.1"/>
    </source>
</evidence>
<protein>
    <submittedName>
        <fullName evidence="1">Uncharacterized protein</fullName>
    </submittedName>
</protein>
<reference evidence="1" key="1">
    <citation type="submission" date="2021-03" db="EMBL/GenBank/DDBJ databases">
        <authorList>
            <person name="Bekaert M."/>
        </authorList>
    </citation>
    <scope>NUCLEOTIDE SEQUENCE</scope>
</reference>
<dbReference type="EMBL" id="CAJPWZ010000901">
    <property type="protein sequence ID" value="CAG2202852.1"/>
    <property type="molecule type" value="Genomic_DNA"/>
</dbReference>
<sequence>MSYDKIVQFKLTKVYLNVKTNEIVAANEVPVSLLGALRDLCLGCVIEHTDGLGECCRTTDVRNKKVCCSICETKNKKCVTACSWLYYHRCFGGISQIYKSYNEAFQTIIHKINELRADEITKQEMKEHTNQAFKLTVTDANLLIKGGTSVQNFDNEIEKDSKWWIIGDIDVADDKIDEMDLTVEPPEETPETFEPQEETTAIDCMNEPVEPTGEGRVDLIIWK</sequence>
<organism evidence="1 2">
    <name type="scientific">Mytilus edulis</name>
    <name type="common">Blue mussel</name>
    <dbReference type="NCBI Taxonomy" id="6550"/>
    <lineage>
        <taxon>Eukaryota</taxon>
        <taxon>Metazoa</taxon>
        <taxon>Spiralia</taxon>
        <taxon>Lophotrochozoa</taxon>
        <taxon>Mollusca</taxon>
        <taxon>Bivalvia</taxon>
        <taxon>Autobranchia</taxon>
        <taxon>Pteriomorphia</taxon>
        <taxon>Mytilida</taxon>
        <taxon>Mytiloidea</taxon>
        <taxon>Mytilidae</taxon>
        <taxon>Mytilinae</taxon>
        <taxon>Mytilus</taxon>
    </lineage>
</organism>
<gene>
    <name evidence="1" type="ORF">MEDL_17403</name>
</gene>
<evidence type="ECO:0000313" key="2">
    <source>
        <dbReference type="Proteomes" id="UP000683360"/>
    </source>
</evidence>
<keyword evidence="2" id="KW-1185">Reference proteome</keyword>
<proteinExistence type="predicted"/>
<dbReference type="AlphaFoldDB" id="A0A8S3R0C0"/>
<dbReference type="Proteomes" id="UP000683360">
    <property type="component" value="Unassembled WGS sequence"/>
</dbReference>
<accession>A0A8S3R0C0</accession>